<evidence type="ECO:0000313" key="2">
    <source>
        <dbReference type="EMBL" id="KRX19954.1"/>
    </source>
</evidence>
<protein>
    <submittedName>
        <fullName evidence="2">Uncharacterized protein</fullName>
    </submittedName>
</protein>
<feature type="compositionally biased region" description="Polar residues" evidence="1">
    <location>
        <begin position="16"/>
        <end position="28"/>
    </location>
</feature>
<evidence type="ECO:0000256" key="1">
    <source>
        <dbReference type="SAM" id="MobiDB-lite"/>
    </source>
</evidence>
<proteinExistence type="predicted"/>
<dbReference type="EMBL" id="JYDL01000053">
    <property type="protein sequence ID" value="KRX19954.1"/>
    <property type="molecule type" value="Genomic_DNA"/>
</dbReference>
<evidence type="ECO:0000313" key="3">
    <source>
        <dbReference type="Proteomes" id="UP000054630"/>
    </source>
</evidence>
<keyword evidence="3" id="KW-1185">Reference proteome</keyword>
<sequence>MLSGEGEPGSKGSRAGGSQTEDMVSQKNRPIDTGPSSPSDDSANSPVGMTNEPARKSGSLQRKIIRASPFKKVGSFFAFIVSDQPLASTQTSKKSNQRLKSPSSNELGRLGPNVIVLLISKTST</sequence>
<feature type="region of interest" description="Disordered" evidence="1">
    <location>
        <begin position="1"/>
        <end position="62"/>
    </location>
</feature>
<reference evidence="2 3" key="1">
    <citation type="submission" date="2015-01" db="EMBL/GenBank/DDBJ databases">
        <title>Evolution of Trichinella species and genotypes.</title>
        <authorList>
            <person name="Korhonen P.K."/>
            <person name="Edoardo P."/>
            <person name="Giuseppe L.R."/>
            <person name="Gasser R.B."/>
        </authorList>
    </citation>
    <scope>NUCLEOTIDE SEQUENCE [LARGE SCALE GENOMIC DNA]</scope>
    <source>
        <strain evidence="2">ISS37</strain>
    </source>
</reference>
<accession>A0A0V0RZV7</accession>
<gene>
    <name evidence="2" type="ORF">T07_11539</name>
</gene>
<name>A0A0V0RZV7_9BILA</name>
<comment type="caution">
    <text evidence="2">The sequence shown here is derived from an EMBL/GenBank/DDBJ whole genome shotgun (WGS) entry which is preliminary data.</text>
</comment>
<dbReference type="Proteomes" id="UP000054630">
    <property type="component" value="Unassembled WGS sequence"/>
</dbReference>
<feature type="region of interest" description="Disordered" evidence="1">
    <location>
        <begin position="86"/>
        <end position="109"/>
    </location>
</feature>
<organism evidence="2 3">
    <name type="scientific">Trichinella nelsoni</name>
    <dbReference type="NCBI Taxonomy" id="6336"/>
    <lineage>
        <taxon>Eukaryota</taxon>
        <taxon>Metazoa</taxon>
        <taxon>Ecdysozoa</taxon>
        <taxon>Nematoda</taxon>
        <taxon>Enoplea</taxon>
        <taxon>Dorylaimia</taxon>
        <taxon>Trichinellida</taxon>
        <taxon>Trichinellidae</taxon>
        <taxon>Trichinella</taxon>
    </lineage>
</organism>
<feature type="compositionally biased region" description="Polar residues" evidence="1">
    <location>
        <begin position="86"/>
        <end position="106"/>
    </location>
</feature>
<dbReference type="AlphaFoldDB" id="A0A0V0RZV7"/>